<accession>A0A8J5WY02</accession>
<protein>
    <recommendedName>
        <fullName evidence="2">CRIB domain-containing protein</fullName>
    </recommendedName>
</protein>
<dbReference type="EMBL" id="JAAALK010000079">
    <property type="protein sequence ID" value="KAG8099991.1"/>
    <property type="molecule type" value="Genomic_DNA"/>
</dbReference>
<feature type="domain" description="CRIB" evidence="2">
    <location>
        <begin position="139"/>
        <end position="152"/>
    </location>
</feature>
<feature type="region of interest" description="Disordered" evidence="1">
    <location>
        <begin position="179"/>
        <end position="354"/>
    </location>
</feature>
<dbReference type="PANTHER" id="PTHR46325">
    <property type="entry name" value="CRIB DOMAIN-CONTAINING PROTEIN RIC8"/>
    <property type="match status" value="1"/>
</dbReference>
<feature type="compositionally biased region" description="Low complexity" evidence="1">
    <location>
        <begin position="317"/>
        <end position="337"/>
    </location>
</feature>
<evidence type="ECO:0000256" key="1">
    <source>
        <dbReference type="SAM" id="MobiDB-lite"/>
    </source>
</evidence>
<dbReference type="Proteomes" id="UP000729402">
    <property type="component" value="Unassembled WGS sequence"/>
</dbReference>
<evidence type="ECO:0000313" key="3">
    <source>
        <dbReference type="EMBL" id="KAG8099991.1"/>
    </source>
</evidence>
<sequence length="354" mass="37458">MAPRRRIRSPESGKTVAAAVLGSGPSVVTAAGQLDGAPLTLGTRHITLNSCIRLKAPSAELAVCSEYGHGTAEATIFDVRPWQTLLRIQEEKVRAHTQGVPGYKLKGDMSSTKMKKGILRPFRYISNMMDGKETQELQIGFPTDVKHVAHIGWDGPSVTNNNAAAPTWMKDYHSAPLDSASFRSERGPSPSSNQWASQEIVLDGGGLGDTSFRETRSEAGSIDITAGDSPPSPNTRRSRRHRSRGSGATSSMDCTGTEASEKKEKTKKSSRGKNRKKDKADKPAGDEAAAAAAPAANTCQDLPAVPKKSNRRKNKGSSEASGDAAAAAAKDAGAAPEEAPPPLPPVTEEAKDHE</sequence>
<evidence type="ECO:0000259" key="2">
    <source>
        <dbReference type="PROSITE" id="PS50108"/>
    </source>
</evidence>
<dbReference type="SMART" id="SM00285">
    <property type="entry name" value="PBD"/>
    <property type="match status" value="1"/>
</dbReference>
<dbReference type="CDD" id="cd00132">
    <property type="entry name" value="CRIB"/>
    <property type="match status" value="1"/>
</dbReference>
<feature type="compositionally biased region" description="Basic residues" evidence="1">
    <location>
        <begin position="265"/>
        <end position="277"/>
    </location>
</feature>
<organism evidence="3 4">
    <name type="scientific">Zizania palustris</name>
    <name type="common">Northern wild rice</name>
    <dbReference type="NCBI Taxonomy" id="103762"/>
    <lineage>
        <taxon>Eukaryota</taxon>
        <taxon>Viridiplantae</taxon>
        <taxon>Streptophyta</taxon>
        <taxon>Embryophyta</taxon>
        <taxon>Tracheophyta</taxon>
        <taxon>Spermatophyta</taxon>
        <taxon>Magnoliopsida</taxon>
        <taxon>Liliopsida</taxon>
        <taxon>Poales</taxon>
        <taxon>Poaceae</taxon>
        <taxon>BOP clade</taxon>
        <taxon>Oryzoideae</taxon>
        <taxon>Oryzeae</taxon>
        <taxon>Zizaniinae</taxon>
        <taxon>Zizania</taxon>
    </lineage>
</organism>
<dbReference type="InterPro" id="IPR000095">
    <property type="entry name" value="CRIB_dom"/>
</dbReference>
<evidence type="ECO:0000313" key="4">
    <source>
        <dbReference type="Proteomes" id="UP000729402"/>
    </source>
</evidence>
<reference evidence="3" key="1">
    <citation type="journal article" date="2021" name="bioRxiv">
        <title>Whole Genome Assembly and Annotation of Northern Wild Rice, Zizania palustris L., Supports a Whole Genome Duplication in the Zizania Genus.</title>
        <authorList>
            <person name="Haas M."/>
            <person name="Kono T."/>
            <person name="Macchietto M."/>
            <person name="Millas R."/>
            <person name="McGilp L."/>
            <person name="Shao M."/>
            <person name="Duquette J."/>
            <person name="Hirsch C.N."/>
            <person name="Kimball J."/>
        </authorList>
    </citation>
    <scope>NUCLEOTIDE SEQUENCE</scope>
    <source>
        <tissue evidence="3">Fresh leaf tissue</tissue>
    </source>
</reference>
<dbReference type="OrthoDB" id="4206278at2759"/>
<feature type="compositionally biased region" description="Low complexity" evidence="1">
    <location>
        <begin position="286"/>
        <end position="296"/>
    </location>
</feature>
<name>A0A8J5WY02_ZIZPA</name>
<gene>
    <name evidence="3" type="ORF">GUJ93_ZPchr0013g34809</name>
</gene>
<dbReference type="Pfam" id="PF00786">
    <property type="entry name" value="PBD"/>
    <property type="match status" value="1"/>
</dbReference>
<reference evidence="3" key="2">
    <citation type="submission" date="2021-02" db="EMBL/GenBank/DDBJ databases">
        <authorList>
            <person name="Kimball J.A."/>
            <person name="Haas M.W."/>
            <person name="Macchietto M."/>
            <person name="Kono T."/>
            <person name="Duquette J."/>
            <person name="Shao M."/>
        </authorList>
    </citation>
    <scope>NUCLEOTIDE SEQUENCE</scope>
    <source>
        <tissue evidence="3">Fresh leaf tissue</tissue>
    </source>
</reference>
<dbReference type="PANTHER" id="PTHR46325:SF20">
    <property type="entry name" value="CRIB DOMAIN-CONTAINING PROTEIN RIC10"/>
    <property type="match status" value="1"/>
</dbReference>
<keyword evidence="4" id="KW-1185">Reference proteome</keyword>
<dbReference type="AlphaFoldDB" id="A0A8J5WY02"/>
<dbReference type="PROSITE" id="PS50108">
    <property type="entry name" value="CRIB"/>
    <property type="match status" value="1"/>
</dbReference>
<proteinExistence type="predicted"/>
<feature type="compositionally biased region" description="Low complexity" evidence="1">
    <location>
        <begin position="245"/>
        <end position="258"/>
    </location>
</feature>
<comment type="caution">
    <text evidence="3">The sequence shown here is derived from an EMBL/GenBank/DDBJ whole genome shotgun (WGS) entry which is preliminary data.</text>
</comment>